<keyword evidence="3" id="KW-1185">Reference proteome</keyword>
<keyword evidence="1" id="KW-1133">Transmembrane helix</keyword>
<protein>
    <recommendedName>
        <fullName evidence="4">Transmembrane protein</fullName>
    </recommendedName>
</protein>
<gene>
    <name evidence="2" type="ORF">Taro_010352</name>
</gene>
<keyword evidence="1" id="KW-0812">Transmembrane</keyword>
<accession>A0A843U2T5</accession>
<name>A0A843U2T5_COLES</name>
<feature type="transmembrane region" description="Helical" evidence="1">
    <location>
        <begin position="279"/>
        <end position="297"/>
    </location>
</feature>
<reference evidence="2" key="1">
    <citation type="submission" date="2017-07" db="EMBL/GenBank/DDBJ databases">
        <title>Taro Niue Genome Assembly and Annotation.</title>
        <authorList>
            <person name="Atibalentja N."/>
            <person name="Keating K."/>
            <person name="Fields C.J."/>
        </authorList>
    </citation>
    <scope>NUCLEOTIDE SEQUENCE</scope>
    <source>
        <strain evidence="2">Niue_2</strain>
        <tissue evidence="2">Leaf</tissue>
    </source>
</reference>
<feature type="transmembrane region" description="Helical" evidence="1">
    <location>
        <begin position="82"/>
        <end position="102"/>
    </location>
</feature>
<organism evidence="2 3">
    <name type="scientific">Colocasia esculenta</name>
    <name type="common">Wild taro</name>
    <name type="synonym">Arum esculentum</name>
    <dbReference type="NCBI Taxonomy" id="4460"/>
    <lineage>
        <taxon>Eukaryota</taxon>
        <taxon>Viridiplantae</taxon>
        <taxon>Streptophyta</taxon>
        <taxon>Embryophyta</taxon>
        <taxon>Tracheophyta</taxon>
        <taxon>Spermatophyta</taxon>
        <taxon>Magnoliopsida</taxon>
        <taxon>Liliopsida</taxon>
        <taxon>Araceae</taxon>
        <taxon>Aroideae</taxon>
        <taxon>Colocasieae</taxon>
        <taxon>Colocasia</taxon>
    </lineage>
</organism>
<evidence type="ECO:0000256" key="1">
    <source>
        <dbReference type="SAM" id="Phobius"/>
    </source>
</evidence>
<proteinExistence type="predicted"/>
<keyword evidence="1" id="KW-0472">Membrane</keyword>
<dbReference type="EMBL" id="NMUH01000373">
    <property type="protein sequence ID" value="MQL77938.1"/>
    <property type="molecule type" value="Genomic_DNA"/>
</dbReference>
<evidence type="ECO:0008006" key="4">
    <source>
        <dbReference type="Google" id="ProtNLM"/>
    </source>
</evidence>
<dbReference type="Proteomes" id="UP000652761">
    <property type="component" value="Unassembled WGS sequence"/>
</dbReference>
<evidence type="ECO:0000313" key="3">
    <source>
        <dbReference type="Proteomes" id="UP000652761"/>
    </source>
</evidence>
<sequence>MVTPGCSFQTSWRSGMLGACVVRPWPHVVVPVFREHLCLGRCVPRCCFHFVFDSAGSAGVMFGPTLYSAVGVSHFTAFKSSLLPLLLEFLLLWLLFEFIAYLTGLNSNPSGSSDPWVAARPSGSLVGVREVGLLQWYQSSGVASFPAGSECELQKSVAATAGRACCERGCWFARAAVEFILGLRILFYLLRSGLCSFWATIVLPLWFEECRLVELNSGEDGSWCFWWRFSTELPWLFWMSLLSLCGDELSLLPVGLSAFSLPGRCQSRCGAFDRVSGRGAGQVVFLFGFEFLGYAGGTSCVPVVWWFASLLTPCVLSQMVALSVVRQVLAVTCVRFFPLAWKRVHSVGIPCFGLGPFEVDVLSSTSAVVSFPVRVVDVLGCLTFPTSDVFSSFASARMPVEHVV</sequence>
<feature type="transmembrane region" description="Helical" evidence="1">
    <location>
        <begin position="185"/>
        <end position="207"/>
    </location>
</feature>
<dbReference type="AlphaFoldDB" id="A0A843U2T5"/>
<evidence type="ECO:0000313" key="2">
    <source>
        <dbReference type="EMBL" id="MQL77938.1"/>
    </source>
</evidence>
<comment type="caution">
    <text evidence="2">The sequence shown here is derived from an EMBL/GenBank/DDBJ whole genome shotgun (WGS) entry which is preliminary data.</text>
</comment>